<dbReference type="Proteomes" id="UP000189796">
    <property type="component" value="Chromosome I"/>
</dbReference>
<dbReference type="RefSeq" id="WP_079601894.1">
    <property type="nucleotide sequence ID" value="NZ_LT670817.1"/>
</dbReference>
<evidence type="ECO:0000313" key="2">
    <source>
        <dbReference type="Proteomes" id="UP000189796"/>
    </source>
</evidence>
<organism evidence="1 2">
    <name type="scientific">Bradyrhizobium erythrophlei</name>
    <dbReference type="NCBI Taxonomy" id="1437360"/>
    <lineage>
        <taxon>Bacteria</taxon>
        <taxon>Pseudomonadati</taxon>
        <taxon>Pseudomonadota</taxon>
        <taxon>Alphaproteobacteria</taxon>
        <taxon>Hyphomicrobiales</taxon>
        <taxon>Nitrobacteraceae</taxon>
        <taxon>Bradyrhizobium</taxon>
    </lineage>
</organism>
<evidence type="ECO:0000313" key="1">
    <source>
        <dbReference type="EMBL" id="SHG88129.1"/>
    </source>
</evidence>
<dbReference type="EMBL" id="LT670817">
    <property type="protein sequence ID" value="SHG88129.1"/>
    <property type="molecule type" value="Genomic_DNA"/>
</dbReference>
<reference evidence="1 2" key="1">
    <citation type="submission" date="2016-11" db="EMBL/GenBank/DDBJ databases">
        <authorList>
            <person name="Jaros S."/>
            <person name="Januszkiewicz K."/>
            <person name="Wedrychowicz H."/>
        </authorList>
    </citation>
    <scope>NUCLEOTIDE SEQUENCE [LARGE SCALE GENOMIC DNA]</scope>
    <source>
        <strain evidence="1 2">GAS138</strain>
    </source>
</reference>
<dbReference type="OrthoDB" id="9857880at2"/>
<dbReference type="AlphaFoldDB" id="A0A1M5NFY5"/>
<proteinExistence type="predicted"/>
<sequence length="115" mass="12424">MACDTWKSTPTQTLTERKEEIKKVIDLVAQAIVNGRVKPKVGPTGAIAFEGLDAAVNRRGVTDACVYRRIMSTGSAMAKQQLARAEQLAGRRVDAKALAGGHHSHDGGRTWHHGH</sequence>
<accession>A0A1M5NFY5</accession>
<protein>
    <submittedName>
        <fullName evidence="1">Uncharacterized protein</fullName>
    </submittedName>
</protein>
<name>A0A1M5NFY5_9BRAD</name>
<gene>
    <name evidence="1" type="ORF">SAMN05443248_2970</name>
</gene>